<protein>
    <submittedName>
        <fullName evidence="2">YgjV family protein</fullName>
    </submittedName>
</protein>
<evidence type="ECO:0000256" key="1">
    <source>
        <dbReference type="SAM" id="Phobius"/>
    </source>
</evidence>
<feature type="transmembrane region" description="Helical" evidence="1">
    <location>
        <begin position="136"/>
        <end position="155"/>
    </location>
</feature>
<feature type="transmembrane region" description="Helical" evidence="1">
    <location>
        <begin position="106"/>
        <end position="130"/>
    </location>
</feature>
<dbReference type="InterPro" id="IPR019629">
    <property type="entry name" value="Uncharacterised_HI1736/YgjV"/>
</dbReference>
<evidence type="ECO:0000313" key="2">
    <source>
        <dbReference type="EMBL" id="TBW39735.1"/>
    </source>
</evidence>
<keyword evidence="1" id="KW-0472">Membrane</keyword>
<feature type="transmembrane region" description="Helical" evidence="1">
    <location>
        <begin position="75"/>
        <end position="99"/>
    </location>
</feature>
<name>A0A4Q9VUA7_9HYPH</name>
<dbReference type="EMBL" id="SJFN01000006">
    <property type="protein sequence ID" value="TBW39735.1"/>
    <property type="molecule type" value="Genomic_DNA"/>
</dbReference>
<dbReference type="Pfam" id="PF10688">
    <property type="entry name" value="Imp-YgjV"/>
    <property type="match status" value="1"/>
</dbReference>
<keyword evidence="1" id="KW-0812">Transmembrane</keyword>
<dbReference type="RefSeq" id="WP_131307070.1">
    <property type="nucleotide sequence ID" value="NZ_SJFN01000006.1"/>
</dbReference>
<accession>A0A4Q9VUA7</accession>
<keyword evidence="1" id="KW-1133">Transmembrane helix</keyword>
<keyword evidence="3" id="KW-1185">Reference proteome</keyword>
<feature type="transmembrane region" description="Helical" evidence="1">
    <location>
        <begin position="40"/>
        <end position="63"/>
    </location>
</feature>
<proteinExistence type="predicted"/>
<dbReference type="OrthoDB" id="7356190at2"/>
<dbReference type="PIRSF" id="PIRSF011443">
    <property type="entry name" value="YgjV"/>
    <property type="match status" value="1"/>
</dbReference>
<comment type="caution">
    <text evidence="2">The sequence shown here is derived from an EMBL/GenBank/DDBJ whole genome shotgun (WGS) entry which is preliminary data.</text>
</comment>
<reference evidence="2 3" key="1">
    <citation type="submission" date="2019-02" db="EMBL/GenBank/DDBJ databases">
        <title>Siculibacillus lacustris gen. nov., sp. nov., a new rosette-forming bacterium isolated from a freshwater crater lake (Lake St. Ana, Romania).</title>
        <authorList>
            <person name="Felfoldi T."/>
            <person name="Marton Z."/>
            <person name="Szabo A."/>
            <person name="Mentes A."/>
            <person name="Boka K."/>
            <person name="Marialigeti K."/>
            <person name="Mathe I."/>
            <person name="Koncz M."/>
            <person name="Schumann P."/>
            <person name="Toth E."/>
        </authorList>
    </citation>
    <scope>NUCLEOTIDE SEQUENCE [LARGE SCALE GENOMIC DNA]</scope>
    <source>
        <strain evidence="2 3">SA-279</strain>
    </source>
</reference>
<dbReference type="InterPro" id="IPR026267">
    <property type="entry name" value="YgjV"/>
</dbReference>
<sequence>MTDPFSTAQCVGYLAFALGISAFLQKRDGRLKAFNSAQSFAYAVHFVLLGNLPAGSTAAISGVRSFLAIRTRSPWMALVLVLVNIGVGFWVGAHGVGWIPVAAGSVATVALFLMRGIALRLALFGCTLAWLANNWLSGSIGGVALETIIAVVNAATMIRLRRDRAAAAADDATDLPL</sequence>
<dbReference type="Proteomes" id="UP000292781">
    <property type="component" value="Unassembled WGS sequence"/>
</dbReference>
<organism evidence="2 3">
    <name type="scientific">Siculibacillus lacustris</name>
    <dbReference type="NCBI Taxonomy" id="1549641"/>
    <lineage>
        <taxon>Bacteria</taxon>
        <taxon>Pseudomonadati</taxon>
        <taxon>Pseudomonadota</taxon>
        <taxon>Alphaproteobacteria</taxon>
        <taxon>Hyphomicrobiales</taxon>
        <taxon>Ancalomicrobiaceae</taxon>
        <taxon>Siculibacillus</taxon>
    </lineage>
</organism>
<gene>
    <name evidence="2" type="ORF">EYW49_05610</name>
</gene>
<evidence type="ECO:0000313" key="3">
    <source>
        <dbReference type="Proteomes" id="UP000292781"/>
    </source>
</evidence>
<dbReference type="AlphaFoldDB" id="A0A4Q9VUA7"/>
<feature type="transmembrane region" description="Helical" evidence="1">
    <location>
        <begin position="6"/>
        <end position="24"/>
    </location>
</feature>